<gene>
    <name evidence="1" type="ORF">METZ01_LOCUS488542</name>
</gene>
<protein>
    <submittedName>
        <fullName evidence="1">Uncharacterized protein</fullName>
    </submittedName>
</protein>
<dbReference type="EMBL" id="UINC01211687">
    <property type="protein sequence ID" value="SVE35688.1"/>
    <property type="molecule type" value="Genomic_DNA"/>
</dbReference>
<reference evidence="1" key="1">
    <citation type="submission" date="2018-05" db="EMBL/GenBank/DDBJ databases">
        <authorList>
            <person name="Lanie J.A."/>
            <person name="Ng W.-L."/>
            <person name="Kazmierczak K.M."/>
            <person name="Andrzejewski T.M."/>
            <person name="Davidsen T.M."/>
            <person name="Wayne K.J."/>
            <person name="Tettelin H."/>
            <person name="Glass J.I."/>
            <person name="Rusch D."/>
            <person name="Podicherti R."/>
            <person name="Tsui H.-C.T."/>
            <person name="Winkler M.E."/>
        </authorList>
    </citation>
    <scope>NUCLEOTIDE SEQUENCE</scope>
</reference>
<accession>A0A383CVM4</accession>
<sequence length="22" mass="2713">MPTKNIFHYYLNPERKVSEKAF</sequence>
<name>A0A383CVM4_9ZZZZ</name>
<organism evidence="1">
    <name type="scientific">marine metagenome</name>
    <dbReference type="NCBI Taxonomy" id="408172"/>
    <lineage>
        <taxon>unclassified sequences</taxon>
        <taxon>metagenomes</taxon>
        <taxon>ecological metagenomes</taxon>
    </lineage>
</organism>
<dbReference type="AlphaFoldDB" id="A0A383CVM4"/>
<proteinExistence type="predicted"/>
<evidence type="ECO:0000313" key="1">
    <source>
        <dbReference type="EMBL" id="SVE35688.1"/>
    </source>
</evidence>